<proteinExistence type="predicted"/>
<dbReference type="eggNOG" id="KOG2639">
    <property type="taxonomic scope" value="Eukaryota"/>
</dbReference>
<dbReference type="AlphaFoldDB" id="G1KKX6"/>
<dbReference type="GO" id="GO:0005789">
    <property type="term" value="C:endoplasmic reticulum membrane"/>
    <property type="evidence" value="ECO:0007669"/>
    <property type="project" value="Ensembl"/>
</dbReference>
<feature type="transmembrane region" description="Helical" evidence="6">
    <location>
        <begin position="697"/>
        <end position="715"/>
    </location>
</feature>
<feature type="domain" description="Citrate transporter-like" evidence="7">
    <location>
        <begin position="477"/>
        <end position="751"/>
    </location>
</feature>
<dbReference type="PANTHER" id="PTHR43568">
    <property type="entry name" value="P PROTEIN"/>
    <property type="match status" value="1"/>
</dbReference>
<evidence type="ECO:0000259" key="7">
    <source>
        <dbReference type="Pfam" id="PF03600"/>
    </source>
</evidence>
<evidence type="ECO:0000256" key="1">
    <source>
        <dbReference type="ARBA" id="ARBA00004141"/>
    </source>
</evidence>
<reference evidence="8 9" key="1">
    <citation type="submission" date="2009-12" db="EMBL/GenBank/DDBJ databases">
        <title>The Genome Sequence of Anolis carolinensis (Green Anole Lizard).</title>
        <authorList>
            <consortium name="The Genome Sequencing Platform"/>
            <person name="Di Palma F."/>
            <person name="Alfoldi J."/>
            <person name="Heiman D."/>
            <person name="Young S."/>
            <person name="Grabherr M."/>
            <person name="Johnson J."/>
            <person name="Lander E.S."/>
            <person name="Lindblad-Toh K."/>
        </authorList>
    </citation>
    <scope>NUCLEOTIDE SEQUENCE [LARGE SCALE GENOMIC DNA]</scope>
    <source>
        <strain evidence="8 9">JBL SC #1</strain>
    </source>
</reference>
<dbReference type="GO" id="GO:0005254">
    <property type="term" value="F:chloride channel activity"/>
    <property type="evidence" value="ECO:0007669"/>
    <property type="project" value="Ensembl"/>
</dbReference>
<feature type="transmembrane region" description="Helical" evidence="6">
    <location>
        <begin position="455"/>
        <end position="476"/>
    </location>
</feature>
<dbReference type="CDD" id="cd01116">
    <property type="entry name" value="P_permease"/>
    <property type="match status" value="1"/>
</dbReference>
<dbReference type="GO" id="GO:0030318">
    <property type="term" value="P:melanocyte differentiation"/>
    <property type="evidence" value="ECO:0000318"/>
    <property type="project" value="GO_Central"/>
</dbReference>
<feature type="transmembrane region" description="Helical" evidence="6">
    <location>
        <begin position="334"/>
        <end position="350"/>
    </location>
</feature>
<dbReference type="Proteomes" id="UP000001646">
    <property type="component" value="Chromosome 3"/>
</dbReference>
<feature type="transmembrane region" description="Helical" evidence="6">
    <location>
        <begin position="655"/>
        <end position="677"/>
    </location>
</feature>
<dbReference type="Ensembl" id="ENSACAT00000011176.4">
    <property type="protein sequence ID" value="ENSACAP00000010948.4"/>
    <property type="gene ID" value="ENSACAG00000011098.4"/>
</dbReference>
<dbReference type="GeneTree" id="ENSGT01030000234550"/>
<dbReference type="PANTHER" id="PTHR43568:SF1">
    <property type="entry name" value="P PROTEIN"/>
    <property type="match status" value="1"/>
</dbReference>
<feature type="transmembrane region" description="Helical" evidence="6">
    <location>
        <begin position="425"/>
        <end position="443"/>
    </location>
</feature>
<dbReference type="InParanoid" id="G1KKX6"/>
<accession>G1KKX6</accession>
<organism evidence="8 9">
    <name type="scientific">Anolis carolinensis</name>
    <name type="common">Green anole</name>
    <name type="synonym">American chameleon</name>
    <dbReference type="NCBI Taxonomy" id="28377"/>
    <lineage>
        <taxon>Eukaryota</taxon>
        <taxon>Metazoa</taxon>
        <taxon>Chordata</taxon>
        <taxon>Craniata</taxon>
        <taxon>Vertebrata</taxon>
        <taxon>Euteleostomi</taxon>
        <taxon>Lepidosauria</taxon>
        <taxon>Squamata</taxon>
        <taxon>Bifurcata</taxon>
        <taxon>Unidentata</taxon>
        <taxon>Episquamata</taxon>
        <taxon>Toxicofera</taxon>
        <taxon>Iguania</taxon>
        <taxon>Dactyloidae</taxon>
        <taxon>Anolis</taxon>
    </lineage>
</organism>
<feature type="transmembrane region" description="Helical" evidence="6">
    <location>
        <begin position="788"/>
        <end position="811"/>
    </location>
</feature>
<keyword evidence="5 6" id="KW-0472">Membrane</keyword>
<feature type="transmembrane region" description="Helical" evidence="6">
    <location>
        <begin position="385"/>
        <end position="405"/>
    </location>
</feature>
<keyword evidence="9" id="KW-1185">Reference proteome</keyword>
<dbReference type="STRING" id="28377.ENSACAP00000010948"/>
<dbReference type="Bgee" id="ENSACAG00000011098">
    <property type="expression patterns" value="Expressed in ovary and 1 other cell type or tissue"/>
</dbReference>
<keyword evidence="4 6" id="KW-1133">Transmembrane helix</keyword>
<dbReference type="GO" id="GO:0007286">
    <property type="term" value="P:spermatid development"/>
    <property type="evidence" value="ECO:0007669"/>
    <property type="project" value="Ensembl"/>
</dbReference>
<dbReference type="InterPro" id="IPR051475">
    <property type="entry name" value="Diverse_Ion_Transporter"/>
</dbReference>
<evidence type="ECO:0000256" key="5">
    <source>
        <dbReference type="ARBA" id="ARBA00023136"/>
    </source>
</evidence>
<dbReference type="Pfam" id="PF03600">
    <property type="entry name" value="CitMHS"/>
    <property type="match status" value="2"/>
</dbReference>
<reference evidence="8" key="3">
    <citation type="submission" date="2025-09" db="UniProtKB">
        <authorList>
            <consortium name="Ensembl"/>
        </authorList>
    </citation>
    <scope>IDENTIFICATION</scope>
</reference>
<feature type="transmembrane region" description="Helical" evidence="6">
    <location>
        <begin position="598"/>
        <end position="620"/>
    </location>
</feature>
<dbReference type="GO" id="GO:0042438">
    <property type="term" value="P:melanin biosynthetic process"/>
    <property type="evidence" value="ECO:0000318"/>
    <property type="project" value="GO_Central"/>
</dbReference>
<keyword evidence="3 6" id="KW-0812">Transmembrane</keyword>
<feature type="transmembrane region" description="Helical" evidence="6">
    <location>
        <begin position="488"/>
        <end position="507"/>
    </location>
</feature>
<dbReference type="GO" id="GO:0033162">
    <property type="term" value="C:melanosome membrane"/>
    <property type="evidence" value="ECO:0000318"/>
    <property type="project" value="GO_Central"/>
</dbReference>
<evidence type="ECO:0000256" key="4">
    <source>
        <dbReference type="ARBA" id="ARBA00022989"/>
    </source>
</evidence>
<dbReference type="GO" id="GO:0008283">
    <property type="term" value="P:cell population proliferation"/>
    <property type="evidence" value="ECO:0007669"/>
    <property type="project" value="Ensembl"/>
</dbReference>
<evidence type="ECO:0000313" key="8">
    <source>
        <dbReference type="Ensembl" id="ENSACAP00000010948.4"/>
    </source>
</evidence>
<gene>
    <name evidence="8" type="primary">OCA2</name>
</gene>
<reference evidence="8" key="2">
    <citation type="submission" date="2025-08" db="UniProtKB">
        <authorList>
            <consortium name="Ensembl"/>
        </authorList>
    </citation>
    <scope>IDENTIFICATION</scope>
</reference>
<dbReference type="GO" id="GO:0010008">
    <property type="term" value="C:endosome membrane"/>
    <property type="evidence" value="ECO:0007669"/>
    <property type="project" value="Ensembl"/>
</dbReference>
<name>G1KKX6_ANOCA</name>
<evidence type="ECO:0000256" key="6">
    <source>
        <dbReference type="SAM" id="Phobius"/>
    </source>
</evidence>
<evidence type="ECO:0000313" key="9">
    <source>
        <dbReference type="Proteomes" id="UP000001646"/>
    </source>
</evidence>
<feature type="transmembrane region" description="Helical" evidence="6">
    <location>
        <begin position="186"/>
        <end position="205"/>
    </location>
</feature>
<dbReference type="HOGENOM" id="CLU_011920_2_1_1"/>
<sequence>MYLDHKGDSAISRKVDMELTQAAVPHHVDLLGNVAVEPIPNNLSELKLLKEMMAVQGEPTKPYAKNAPESDCSITLEKDYNPFNMQGRYHFTLPKFFSARSKDSCFTERSPLLKVSTEENGFMAVHNTDFTTDDDSWENSSAEFEQRFQLGSEMASLSRSSSEKSEMLDHFYVKFNLSKMRCCLRFFKVSGLFIFVVVCSVLFSIHPENGTPWQMLAVSPMESYVVNFSNFSDSALLKVELGGPFVPDRQSEDYMIVQVRQMEDSGPRRRRQQQILYNWTLPLNLRVNEQVIVSRIFEMSEETSISIQAVLQESETIPLSVTYQYLHANVETQVTIASVILAGVYALIIFEIVHRTLAAILGSLAALAALAAIGDKPSLVKVVAWIDYETLALLFGMMLLVAIFSETGFFDYCAVKAYRLSRGRVWAMITILCLIAAILSAFLDNVTTMLLFTPVTIRYVCMCLFVYFRCCFAFYISGLDFAAFTGHMFLGICLVLLVSVPFLRLLYWNKKFYNKEPSEIVELKHEIHVWRLTAQRINPASREETAVKCLLMQKVLTLDLLLKKKLKTFHRQISQEDKNWETNIQELQKKHRITDKILLIKCLTVLGFVILMFFLNSFVPGIHLDLGWIAMLGAIWLLVLANIHDFEMILNRVEWATLLFFAALFILMEALAHLHLIEYIGEQTALLIKVVPEDQRLTVAIILVLWVSALASSLIDNIPFTATMIPVLLNLSQDPEVNLPVKPLIFSLAMGACLGGNGTLIGASANVVCAGIAEQHGYGFSFMEFFRLGFPMMVMTCIIGMCYLLVAHVVLGWT</sequence>
<feature type="domain" description="Citrate transporter-like" evidence="7">
    <location>
        <begin position="345"/>
        <end position="458"/>
    </location>
</feature>
<dbReference type="InterPro" id="IPR004680">
    <property type="entry name" value="Cit_transptr-like_dom"/>
</dbReference>
<evidence type="ECO:0000256" key="2">
    <source>
        <dbReference type="ARBA" id="ARBA00022448"/>
    </source>
</evidence>
<feature type="transmembrane region" description="Helical" evidence="6">
    <location>
        <begin position="626"/>
        <end position="643"/>
    </location>
</feature>
<dbReference type="GO" id="GO:0035752">
    <property type="term" value="P:lysosomal lumen pH elevation"/>
    <property type="evidence" value="ECO:0007669"/>
    <property type="project" value="Ensembl"/>
</dbReference>
<comment type="subcellular location">
    <subcellularLocation>
        <location evidence="1">Membrane</location>
        <topology evidence="1">Multi-pass membrane protein</topology>
    </subcellularLocation>
</comment>
<dbReference type="GO" id="GO:0005765">
    <property type="term" value="C:lysosomal membrane"/>
    <property type="evidence" value="ECO:0007669"/>
    <property type="project" value="Ensembl"/>
</dbReference>
<dbReference type="GO" id="GO:0006583">
    <property type="term" value="P:melanin biosynthetic process from tyrosine"/>
    <property type="evidence" value="ECO:0007669"/>
    <property type="project" value="Ensembl"/>
</dbReference>
<protein>
    <submittedName>
        <fullName evidence="8">OCA2 melanosomal transmembrane protein</fullName>
    </submittedName>
</protein>
<keyword evidence="2" id="KW-0813">Transport</keyword>
<evidence type="ECO:0000256" key="3">
    <source>
        <dbReference type="ARBA" id="ARBA00022692"/>
    </source>
</evidence>